<evidence type="ECO:0000313" key="1">
    <source>
        <dbReference type="EMBL" id="KNE01250.1"/>
    </source>
</evidence>
<sequence length="115" mass="12938">MSNKRKRLPYGLTRAESLLTELMYLRVETRALRLKNRRLKHQLSSAFLPQPKIQHIHAPVVMDSMRNAKSMGVNLDLPPLAESPRLPPLKGSPIKISGTKLPPLKKVLLDIGVSK</sequence>
<dbReference type="VEuPathDB" id="FungiDB:CJI97_003253"/>
<dbReference type="Proteomes" id="UP000037122">
    <property type="component" value="Unassembled WGS sequence"/>
</dbReference>
<comment type="caution">
    <text evidence="1">The sequence shown here is derived from an EMBL/GenBank/DDBJ whole genome shotgun (WGS) entry which is preliminary data.</text>
</comment>
<name>A0A0L0P4T3_CANAR</name>
<dbReference type="AlphaFoldDB" id="A0A0L0P4T3"/>
<dbReference type="VEuPathDB" id="FungiDB:CJJ07_001278"/>
<reference evidence="2" key="1">
    <citation type="journal article" date="2015" name="BMC Genomics">
        <title>Draft genome of a commonly misdiagnosed multidrug resistant pathogen Candida auris.</title>
        <authorList>
            <person name="Chatterjee S."/>
            <person name="Alampalli S.V."/>
            <person name="Nageshan R.K."/>
            <person name="Chettiar S.T."/>
            <person name="Joshi S."/>
            <person name="Tatu U.S."/>
        </authorList>
    </citation>
    <scope>NUCLEOTIDE SEQUENCE [LARGE SCALE GENOMIC DNA]</scope>
    <source>
        <strain evidence="2">6684</strain>
    </source>
</reference>
<proteinExistence type="predicted"/>
<evidence type="ECO:0000313" key="2">
    <source>
        <dbReference type="Proteomes" id="UP000037122"/>
    </source>
</evidence>
<dbReference type="VEuPathDB" id="FungiDB:QG37_02140"/>
<dbReference type="EMBL" id="LGST01000016">
    <property type="protein sequence ID" value="KNE01250.1"/>
    <property type="molecule type" value="Genomic_DNA"/>
</dbReference>
<gene>
    <name evidence="1" type="ORF">QG37_02140</name>
</gene>
<accession>A0A0L0P4T3</accession>
<protein>
    <submittedName>
        <fullName evidence="1">Uncharacterized protein</fullName>
    </submittedName>
</protein>
<dbReference type="VEuPathDB" id="FungiDB:B9J08_003181"/>
<organism evidence="1 2">
    <name type="scientific">Candidozyma auris</name>
    <name type="common">Yeast</name>
    <name type="synonym">Candida auris</name>
    <dbReference type="NCBI Taxonomy" id="498019"/>
    <lineage>
        <taxon>Eukaryota</taxon>
        <taxon>Fungi</taxon>
        <taxon>Dikarya</taxon>
        <taxon>Ascomycota</taxon>
        <taxon>Saccharomycotina</taxon>
        <taxon>Pichiomycetes</taxon>
        <taxon>Metschnikowiaceae</taxon>
        <taxon>Candidozyma</taxon>
    </lineage>
</organism>